<gene>
    <name evidence="1" type="ordered locus">Amet_3252</name>
</gene>
<protein>
    <submittedName>
        <fullName evidence="1">Uncharacterized protein</fullName>
    </submittedName>
</protein>
<name>A6TT72_ALKMQ</name>
<dbReference type="EMBL" id="CP000724">
    <property type="protein sequence ID" value="ABR49390.1"/>
    <property type="molecule type" value="Genomic_DNA"/>
</dbReference>
<organism evidence="1 2">
    <name type="scientific">Alkaliphilus metalliredigens (strain QYMF)</name>
    <dbReference type="NCBI Taxonomy" id="293826"/>
    <lineage>
        <taxon>Bacteria</taxon>
        <taxon>Bacillati</taxon>
        <taxon>Bacillota</taxon>
        <taxon>Clostridia</taxon>
        <taxon>Peptostreptococcales</taxon>
        <taxon>Natronincolaceae</taxon>
        <taxon>Alkaliphilus</taxon>
    </lineage>
</organism>
<proteinExistence type="predicted"/>
<dbReference type="HOGENOM" id="CLU_2766742_0_0_9"/>
<keyword evidence="2" id="KW-1185">Reference proteome</keyword>
<sequence>MLIGGDTVKNEVIKCPNCHDTTIGKISKATYFCSNCCSEIVYRKDEVYVYKHNEDGRMIDNLKLRGFEY</sequence>
<accession>A6TT72</accession>
<dbReference type="STRING" id="293826.Amet_3252"/>
<dbReference type="KEGG" id="amt:Amet_3252"/>
<dbReference type="AlphaFoldDB" id="A6TT72"/>
<evidence type="ECO:0000313" key="2">
    <source>
        <dbReference type="Proteomes" id="UP000001572"/>
    </source>
</evidence>
<reference evidence="2" key="1">
    <citation type="journal article" date="2016" name="Genome Announc.">
        <title>Complete genome sequence of Alkaliphilus metalliredigens strain QYMF, an alkaliphilic and metal-reducing bacterium isolated from borax-contaminated leachate ponds.</title>
        <authorList>
            <person name="Hwang C."/>
            <person name="Copeland A."/>
            <person name="Lucas S."/>
            <person name="Lapidus A."/>
            <person name="Barry K."/>
            <person name="Detter J.C."/>
            <person name="Glavina Del Rio T."/>
            <person name="Hammon N."/>
            <person name="Israni S."/>
            <person name="Dalin E."/>
            <person name="Tice H."/>
            <person name="Pitluck S."/>
            <person name="Chertkov O."/>
            <person name="Brettin T."/>
            <person name="Bruce D."/>
            <person name="Han C."/>
            <person name="Schmutz J."/>
            <person name="Larimer F."/>
            <person name="Land M.L."/>
            <person name="Hauser L."/>
            <person name="Kyrpides N."/>
            <person name="Mikhailova N."/>
            <person name="Ye Q."/>
            <person name="Zhou J."/>
            <person name="Richardson P."/>
            <person name="Fields M.W."/>
        </authorList>
    </citation>
    <scope>NUCLEOTIDE SEQUENCE [LARGE SCALE GENOMIC DNA]</scope>
    <source>
        <strain evidence="2">QYMF</strain>
    </source>
</reference>
<evidence type="ECO:0000313" key="1">
    <source>
        <dbReference type="EMBL" id="ABR49390.1"/>
    </source>
</evidence>
<dbReference type="Proteomes" id="UP000001572">
    <property type="component" value="Chromosome"/>
</dbReference>